<keyword evidence="3" id="KW-0963">Cytoplasm</keyword>
<proteinExistence type="inferred from homology"/>
<evidence type="ECO:0000256" key="7">
    <source>
        <dbReference type="ARBA" id="ARBA00023212"/>
    </source>
</evidence>
<dbReference type="InterPro" id="IPR024395">
    <property type="entry name" value="CLASP_N_dom"/>
</dbReference>
<protein>
    <recommendedName>
        <fullName evidence="9">TOG domain-containing protein</fullName>
    </recommendedName>
</protein>
<reference evidence="10 11" key="1">
    <citation type="submission" date="2024-04" db="EMBL/GenBank/DDBJ databases">
        <title>genome sequences of Mucor flavus KT1a and Helicostylum pulchrum KT1b strains isolated from the surface of a dry-aged beef.</title>
        <authorList>
            <person name="Toyotome T."/>
            <person name="Hosono M."/>
            <person name="Torimaru M."/>
            <person name="Fukuda K."/>
            <person name="Mikami N."/>
        </authorList>
    </citation>
    <scope>NUCLEOTIDE SEQUENCE [LARGE SCALE GENOMIC DNA]</scope>
    <source>
        <strain evidence="10 11">KT1a</strain>
    </source>
</reference>
<feature type="domain" description="TOG" evidence="9">
    <location>
        <begin position="2"/>
        <end position="226"/>
    </location>
</feature>
<comment type="subcellular location">
    <subcellularLocation>
        <location evidence="1">Cytoplasm</location>
        <location evidence="1">Cytoskeleton</location>
        <location evidence="1">Spindle</location>
    </subcellularLocation>
</comment>
<feature type="region of interest" description="Disordered" evidence="8">
    <location>
        <begin position="497"/>
        <end position="599"/>
    </location>
</feature>
<feature type="compositionally biased region" description="Low complexity" evidence="8">
    <location>
        <begin position="1147"/>
        <end position="1157"/>
    </location>
</feature>
<feature type="compositionally biased region" description="Acidic residues" evidence="8">
    <location>
        <begin position="237"/>
        <end position="258"/>
    </location>
</feature>
<feature type="region of interest" description="Disordered" evidence="8">
    <location>
        <begin position="1549"/>
        <end position="1572"/>
    </location>
</feature>
<dbReference type="Pfam" id="PF21041">
    <property type="entry name" value="XMAP215_CLASP_TOG"/>
    <property type="match status" value="3"/>
</dbReference>
<feature type="compositionally biased region" description="Low complexity" evidence="8">
    <location>
        <begin position="1549"/>
        <end position="1571"/>
    </location>
</feature>
<feature type="domain" description="TOG" evidence="9">
    <location>
        <begin position="267"/>
        <end position="499"/>
    </location>
</feature>
<feature type="domain" description="TOG" evidence="9">
    <location>
        <begin position="868"/>
        <end position="1104"/>
    </location>
</feature>
<sequence>MDGQEEDFSSLSIIDRLQHKVWKARVSACEDLTKLLHKTVEDSDFYTYEPFLKKLALEPNAVAQEAGLAAIIEYVSNAPNASSTRETVITALVEKCLGATKAGTKQKATDIILLYAEIDTPEPVLEFVIPGTNAKQPKLVTQTVTVLKELVRQFGVKKVNPKPILKLVPKLFGHADKNVRAEVSALTIELYRWIGQPMMASLSTLKPVQIKELEEAFSKLPAQKPVPERLIRSEQAIEPEEDEPVEEEGEEEQGQDDMDVEDADTFDFADPVDITAKLPSNFYELLASKKWQERREALDALLEQAKTPKIMDKDYSELMGALVKRLNDANMLLVGVTANCIETIATGLRTDFSKYKPMIAPVMTEKLKERKPAILEHLVNGLNAVFASTPMSEMIEDITVASKHKNPQVRSETFKLLSRRLKEVREIPGKAEIKTFAEMFKKLLDDADANAREAGAEGLGTLMKLIGEKPMLAFTDGLDDIKMGKIKEAFEKAVVKAKPAKKAAPPPPVKKAPVAAKKVATKPKPAAAKPTPMAIDDDESDSFGGAATLSPPKRKPPARLSGASSMKKPALSSAKPKPAAPAAGGPKKSAKLPPSSGPEEIKYKFAQEDAEARATEFIPEAIHTDLQQAQWKLRLAAMESLVTHLESEDGNDLEPEIIIRCFSKKPGWKEMNFQVMGKMFYAIQVLSEQCPKFNKACAALCIPVMVEKLGDIKLKKPASECLVAIAEKISLQFVFGQAYSVLKKAKSPKVLADSLLWIHSCLMDFGISGLQIRDLIDLLKFGLTNTNASVRTSAVTVLGALRQYIGPEVKSFVEDVSPALLATIESEFEKVSKMDPPQPTKGNAVAMSGDDGDEDVGANNASADAMESLFPRVDISNQLAKTITECGDANWKIRKQGLDAVMAVIAGANNRIKPSLGADFPGVLKQRLNDSNKNLQSNAVEITGLLALAMGKPFEKYVKPFTGPVMAVLSDNKTTVRQAGVVALENIRKTCSMEMMVSALGTSLANESPALRKELLTWFGTAIKDEPEANKFDFSSVISPMFSCLQDRNPDVRKAAQVCLPELIAVAGYDAVASKTSELKAAQRQAVMPLVEAARGSSGGPSAPPPQQLPRKATETKQRAEIAADDKPPSRMKTLTKKKIGIPTPRSSQAMSAASAATEEAKPPIVTSDPRAKQVRAKKENRWQFDTPRSDVIDGLKSLFDANMSSEVTALLFSNSQYAERDRLNGLGILNECISSPDIAADKYNIDYSDMKARFVANADLILKYLTIRFFDTNTSMLIKCLDITQNLIAIMDEEGCSLSEYEAISFLPFLINKVGDPKEIMRARIRAILKSLCRIYPASKVFNYLLDSAAASKNAKARAECLEEIGALIQRNGISVMLPNKALPLIAVHIGDRDAGVRNAALNGVAQAYILIGDSVMKYMTRLGEKEKGMLEERLKRTKPSASVLAAAEKERAKQEADEMEVDELPSISNLPRLGGRSQIGKPRASIVSPQRTIHHVQPIPEPEPMEDVIDDYGHRLPEPVSHRINNMHNNQPELRQARSLQFGYHQPAQQHHVQQQQQMQPPQMHQQQQFASEEDVVDYLIAQITSGDPQPSIDALKNLDKYLSQNPQAVLPDIERLINAITLQVKLAYSSVDPRQPATTRLCKHLVNALVLLFSNRDLACAVPQDALHHLLQELAHRLLDQKMLSLESGPQLSKALNVAMVKVLENSSRNATFSALLSILGTCSAGLRPGDLTSAKDTKYTELIMKCLWKLAKTIQENLRSNFLSPDELLYEINRFFINTPPSEWKRRANESVPLGEMPLRTVKTLLLELVNGLGDSIFQHLTLIDDPQRSSVYPYLHHMLEACRKKDRQQQQQHIKPQHSPMMPVQPIPQQQQQQMDDTNRYLSHSRNSSLSRPASVSSFKSNNMMRSPSMASYPSADGEQTIAAIDSIPAANQSPRLSSPSLNHSQVQPMQIDEAPQEIINKGPPTLTDYDLNTTLTKIFHKIGTRDQTKQGIIELYQFQKSYPLAEAKVNTYLSQTGNYFQSYIRRGLSNLAAEDSDLHAAQAAAAAAQQQQASAASSMVSQNMDYHTTPIPEQYSIQQDQRTSFDSPQLSRASLHAGDDTTEIKLRLLRLQQKFGYNNKSDIEESASTGPAGFSTSDLASAHISKQESSPTYNSFSPRRQSGVSQDYRESPGESDRQQSVSALKERLAKMKQVINSASSSPNL</sequence>
<feature type="compositionally biased region" description="Polar residues" evidence="8">
    <location>
        <begin position="2153"/>
        <end position="2171"/>
    </location>
</feature>
<dbReference type="InterPro" id="IPR048491">
    <property type="entry name" value="XMAP215_CLASP_TOG"/>
</dbReference>
<gene>
    <name evidence="10" type="ORF">MFLAVUS_008819</name>
</gene>
<dbReference type="EMBL" id="BAABUK010000025">
    <property type="protein sequence ID" value="GAA5815313.1"/>
    <property type="molecule type" value="Genomic_DNA"/>
</dbReference>
<evidence type="ECO:0000256" key="8">
    <source>
        <dbReference type="SAM" id="MobiDB-lite"/>
    </source>
</evidence>
<keyword evidence="11" id="KW-1185">Reference proteome</keyword>
<evidence type="ECO:0000256" key="3">
    <source>
        <dbReference type="ARBA" id="ARBA00022490"/>
    </source>
</evidence>
<feature type="compositionally biased region" description="Low complexity" evidence="8">
    <location>
        <begin position="511"/>
        <end position="532"/>
    </location>
</feature>
<keyword evidence="5" id="KW-0493">Microtubule</keyword>
<dbReference type="InterPro" id="IPR011989">
    <property type="entry name" value="ARM-like"/>
</dbReference>
<feature type="compositionally biased region" description="Polar residues" evidence="8">
    <location>
        <begin position="2127"/>
        <end position="2145"/>
    </location>
</feature>
<name>A0ABP9Z874_9FUNG</name>
<dbReference type="InterPro" id="IPR034085">
    <property type="entry name" value="TOG"/>
</dbReference>
<feature type="region of interest" description="Disordered" evidence="8">
    <location>
        <begin position="1092"/>
        <end position="1162"/>
    </location>
</feature>
<dbReference type="InterPro" id="IPR016024">
    <property type="entry name" value="ARM-type_fold"/>
</dbReference>
<evidence type="ECO:0000259" key="9">
    <source>
        <dbReference type="SMART" id="SM01349"/>
    </source>
</evidence>
<evidence type="ECO:0000313" key="10">
    <source>
        <dbReference type="EMBL" id="GAA5815313.1"/>
    </source>
</evidence>
<keyword evidence="6" id="KW-0131">Cell cycle</keyword>
<keyword evidence="6" id="KW-0498">Mitosis</keyword>
<evidence type="ECO:0000256" key="1">
    <source>
        <dbReference type="ARBA" id="ARBA00004186"/>
    </source>
</evidence>
<accession>A0ABP9Z874</accession>
<organism evidence="10 11">
    <name type="scientific">Mucor flavus</name>
    <dbReference type="NCBI Taxonomy" id="439312"/>
    <lineage>
        <taxon>Eukaryota</taxon>
        <taxon>Fungi</taxon>
        <taxon>Fungi incertae sedis</taxon>
        <taxon>Mucoromycota</taxon>
        <taxon>Mucoromycotina</taxon>
        <taxon>Mucoromycetes</taxon>
        <taxon>Mucorales</taxon>
        <taxon>Mucorineae</taxon>
        <taxon>Mucoraceae</taxon>
        <taxon>Mucor</taxon>
    </lineage>
</organism>
<feature type="compositionally biased region" description="Low complexity" evidence="8">
    <location>
        <begin position="563"/>
        <end position="598"/>
    </location>
</feature>
<feature type="compositionally biased region" description="Basic and acidic residues" evidence="8">
    <location>
        <begin position="1112"/>
        <end position="1129"/>
    </location>
</feature>
<evidence type="ECO:0000256" key="4">
    <source>
        <dbReference type="ARBA" id="ARBA00022618"/>
    </source>
</evidence>
<keyword evidence="7" id="KW-0206">Cytoskeleton</keyword>
<feature type="domain" description="TOG" evidence="9">
    <location>
        <begin position="604"/>
        <end position="837"/>
    </location>
</feature>
<dbReference type="SUPFAM" id="SSF48371">
    <property type="entry name" value="ARM repeat"/>
    <property type="match status" value="2"/>
</dbReference>
<dbReference type="InterPro" id="IPR045110">
    <property type="entry name" value="XMAP215"/>
</dbReference>
<comment type="similarity">
    <text evidence="2">Belongs to the CLASP family.</text>
</comment>
<evidence type="ECO:0000256" key="6">
    <source>
        <dbReference type="ARBA" id="ARBA00022776"/>
    </source>
</evidence>
<evidence type="ECO:0000256" key="2">
    <source>
        <dbReference type="ARBA" id="ARBA00009549"/>
    </source>
</evidence>
<feature type="compositionally biased region" description="Low complexity" evidence="8">
    <location>
        <begin position="1865"/>
        <end position="1880"/>
    </location>
</feature>
<feature type="region of interest" description="Disordered" evidence="8">
    <location>
        <begin position="1469"/>
        <end position="1493"/>
    </location>
</feature>
<keyword evidence="4" id="KW-0132">Cell division</keyword>
<feature type="domain" description="TOG" evidence="9">
    <location>
        <begin position="1184"/>
        <end position="1445"/>
    </location>
</feature>
<dbReference type="PANTHER" id="PTHR12609">
    <property type="entry name" value="MICROTUBULE ASSOCIATED PROTEIN XMAP215"/>
    <property type="match status" value="1"/>
</dbReference>
<dbReference type="Gene3D" id="1.25.10.10">
    <property type="entry name" value="Leucine-rich Repeat Variant"/>
    <property type="match status" value="5"/>
</dbReference>
<dbReference type="Pfam" id="PF12348">
    <property type="entry name" value="CLASP_N"/>
    <property type="match status" value="1"/>
</dbReference>
<dbReference type="Proteomes" id="UP001473302">
    <property type="component" value="Unassembled WGS sequence"/>
</dbReference>
<feature type="compositionally biased region" description="Basic and acidic residues" evidence="8">
    <location>
        <begin position="2173"/>
        <end position="2183"/>
    </location>
</feature>
<dbReference type="SMART" id="SM01349">
    <property type="entry name" value="TOG"/>
    <property type="match status" value="5"/>
</dbReference>
<feature type="region of interest" description="Disordered" evidence="8">
    <location>
        <begin position="1849"/>
        <end position="1920"/>
    </location>
</feature>
<feature type="compositionally biased region" description="Polar residues" evidence="8">
    <location>
        <begin position="1885"/>
        <end position="1917"/>
    </location>
</feature>
<evidence type="ECO:0000313" key="11">
    <source>
        <dbReference type="Proteomes" id="UP001473302"/>
    </source>
</evidence>
<feature type="region of interest" description="Disordered" evidence="8">
    <location>
        <begin position="229"/>
        <end position="258"/>
    </location>
</feature>
<evidence type="ECO:0000256" key="5">
    <source>
        <dbReference type="ARBA" id="ARBA00022701"/>
    </source>
</evidence>
<comment type="caution">
    <text evidence="10">The sequence shown here is derived from an EMBL/GenBank/DDBJ whole genome shotgun (WGS) entry which is preliminary data.</text>
</comment>
<feature type="region of interest" description="Disordered" evidence="8">
    <location>
        <begin position="2127"/>
        <end position="2189"/>
    </location>
</feature>